<comment type="cofactor">
    <cofactor evidence="8">
        <name>Mg(2+)</name>
        <dbReference type="ChEBI" id="CHEBI:18420"/>
    </cofactor>
    <cofactor evidence="8">
        <name>Mn(2+)</name>
        <dbReference type="ChEBI" id="CHEBI:29035"/>
    </cofactor>
    <text evidence="8">Probably binds two magnesium or manganese ions per subunit.</text>
</comment>
<evidence type="ECO:0000256" key="6">
    <source>
        <dbReference type="ARBA" id="ARBA00022842"/>
    </source>
</evidence>
<dbReference type="AlphaFoldDB" id="A0A9Q1GZW1"/>
<protein>
    <recommendedName>
        <fullName evidence="3">exodeoxyribonuclease III</fullName>
        <ecNumber evidence="3">3.1.11.2</ecNumber>
    </recommendedName>
</protein>
<dbReference type="EMBL" id="JAIZAY010000015">
    <property type="protein sequence ID" value="KAJ8028408.1"/>
    <property type="molecule type" value="Genomic_DNA"/>
</dbReference>
<feature type="binding site" evidence="8">
    <location>
        <position position="11"/>
    </location>
    <ligand>
        <name>Mg(2+)</name>
        <dbReference type="ChEBI" id="CHEBI:18420"/>
        <label>1</label>
    </ligand>
</feature>
<dbReference type="OrthoDB" id="8961218at2759"/>
<dbReference type="InterPro" id="IPR036691">
    <property type="entry name" value="Endo/exonu/phosph_ase_sf"/>
</dbReference>
<sequence length="354" mass="41152">MTGEIRISSLNCRGLCDRNKRKDVFDYLQGLKNHIYCLQDVHWDVNLVDTVPVEWGFDCYFAPGSNNSRGVAILMNKNFDFKVNKTKCSKHGNYIAIDVDISQYSITLIVIYGPNTDRPSFFHEIQEVVEDFNTVHCIIVGDWNVVLNPDLDTMNYLHVNNPRAREAVIQLMNELNLFDVWRVFHPTDVRFTWRQKSPLKQSRLDYLLASSGLLNTVLSTDISPGYRSDHSMISTSFKLCCVSLGRGYWKFNNSLLKDEIYVKLIKKVIDDTIDDYGCLPYNRENISNIHRQNIIFTISDQLFFETLLINILGKSISYSSSVKKEKHNRERFLLRGNSAFRKQVCRRFKYEGSH</sequence>
<feature type="active site" evidence="7">
    <location>
        <position position="112"/>
    </location>
</feature>
<keyword evidence="5" id="KW-0378">Hydrolase</keyword>
<comment type="caution">
    <text evidence="11">The sequence shown here is derived from an EMBL/GenBank/DDBJ whole genome shotgun (WGS) entry which is preliminary data.</text>
</comment>
<dbReference type="GO" id="GO:0003906">
    <property type="term" value="F:DNA-(apurinic or apyrimidinic site) endonuclease activity"/>
    <property type="evidence" value="ECO:0007669"/>
    <property type="project" value="TreeGrafter"/>
</dbReference>
<keyword evidence="8" id="KW-0464">Manganese</keyword>
<dbReference type="GO" id="GO:0046872">
    <property type="term" value="F:metal ion binding"/>
    <property type="evidence" value="ECO:0007669"/>
    <property type="project" value="UniProtKB-KW"/>
</dbReference>
<evidence type="ECO:0000256" key="4">
    <source>
        <dbReference type="ARBA" id="ARBA00022723"/>
    </source>
</evidence>
<reference evidence="11" key="1">
    <citation type="submission" date="2021-10" db="EMBL/GenBank/DDBJ databases">
        <title>Tropical sea cucumber genome reveals ecological adaptation and Cuvierian tubules defense mechanism.</title>
        <authorList>
            <person name="Chen T."/>
        </authorList>
    </citation>
    <scope>NUCLEOTIDE SEQUENCE</scope>
    <source>
        <strain evidence="11">Nanhai2018</strain>
        <tissue evidence="11">Muscle</tissue>
    </source>
</reference>
<evidence type="ECO:0000256" key="7">
    <source>
        <dbReference type="PIRSR" id="PIRSR604808-1"/>
    </source>
</evidence>
<dbReference type="GO" id="GO:0008311">
    <property type="term" value="F:double-stranded DNA 3'-5' DNA exonuclease activity"/>
    <property type="evidence" value="ECO:0007669"/>
    <property type="project" value="UniProtKB-EC"/>
</dbReference>
<feature type="binding site" evidence="8">
    <location>
        <position position="144"/>
    </location>
    <ligand>
        <name>Mg(2+)</name>
        <dbReference type="ChEBI" id="CHEBI:18420"/>
        <label>1</label>
    </ligand>
</feature>
<accession>A0A9Q1GZW1</accession>
<evidence type="ECO:0000256" key="2">
    <source>
        <dbReference type="ARBA" id="ARBA00007092"/>
    </source>
</evidence>
<evidence type="ECO:0000259" key="10">
    <source>
        <dbReference type="Pfam" id="PF03372"/>
    </source>
</evidence>
<feature type="active site" description="Proton acceptor" evidence="7">
    <location>
        <position position="230"/>
    </location>
</feature>
<evidence type="ECO:0000256" key="8">
    <source>
        <dbReference type="PIRSR" id="PIRSR604808-2"/>
    </source>
</evidence>
<dbReference type="Proteomes" id="UP001152320">
    <property type="component" value="Chromosome 15"/>
</dbReference>
<dbReference type="SUPFAM" id="SSF56219">
    <property type="entry name" value="DNase I-like"/>
    <property type="match status" value="1"/>
</dbReference>
<gene>
    <name evidence="11" type="ORF">HOLleu_30628</name>
</gene>
<keyword evidence="6 8" id="KW-0460">Magnesium</keyword>
<dbReference type="GO" id="GO:0008081">
    <property type="term" value="F:phosphoric diester hydrolase activity"/>
    <property type="evidence" value="ECO:0007669"/>
    <property type="project" value="TreeGrafter"/>
</dbReference>
<evidence type="ECO:0000256" key="3">
    <source>
        <dbReference type="ARBA" id="ARBA00012115"/>
    </source>
</evidence>
<keyword evidence="4 8" id="KW-0479">Metal-binding</keyword>
<feature type="site" description="Interaction with DNA substrate" evidence="9">
    <location>
        <position position="230"/>
    </location>
</feature>
<proteinExistence type="inferred from homology"/>
<feature type="binding site" evidence="8">
    <location>
        <position position="229"/>
    </location>
    <ligand>
        <name>Mg(2+)</name>
        <dbReference type="ChEBI" id="CHEBI:18420"/>
        <label>1</label>
    </ligand>
</feature>
<dbReference type="CDD" id="cd09076">
    <property type="entry name" value="L1-EN"/>
    <property type="match status" value="1"/>
</dbReference>
<organism evidence="11 12">
    <name type="scientific">Holothuria leucospilota</name>
    <name type="common">Black long sea cucumber</name>
    <name type="synonym">Mertensiothuria leucospilota</name>
    <dbReference type="NCBI Taxonomy" id="206669"/>
    <lineage>
        <taxon>Eukaryota</taxon>
        <taxon>Metazoa</taxon>
        <taxon>Echinodermata</taxon>
        <taxon>Eleutherozoa</taxon>
        <taxon>Echinozoa</taxon>
        <taxon>Holothuroidea</taxon>
        <taxon>Aspidochirotacea</taxon>
        <taxon>Aspidochirotida</taxon>
        <taxon>Holothuriidae</taxon>
        <taxon>Holothuria</taxon>
    </lineage>
</organism>
<name>A0A9Q1GZW1_HOLLE</name>
<evidence type="ECO:0000256" key="1">
    <source>
        <dbReference type="ARBA" id="ARBA00000493"/>
    </source>
</evidence>
<dbReference type="PANTHER" id="PTHR22748:SF26">
    <property type="entry name" value="ENDONUCLEASE_EXONUCLEASE_PHOSPHATASE DOMAIN-CONTAINING PROTEIN"/>
    <property type="match status" value="1"/>
</dbReference>
<evidence type="ECO:0000313" key="12">
    <source>
        <dbReference type="Proteomes" id="UP001152320"/>
    </source>
</evidence>
<feature type="binding site" evidence="8">
    <location>
        <position position="142"/>
    </location>
    <ligand>
        <name>Mg(2+)</name>
        <dbReference type="ChEBI" id="CHEBI:18420"/>
        <label>1</label>
    </ligand>
</feature>
<feature type="binding site" evidence="8">
    <location>
        <position position="230"/>
    </location>
    <ligand>
        <name>Mg(2+)</name>
        <dbReference type="ChEBI" id="CHEBI:18420"/>
        <label>1</label>
    </ligand>
</feature>
<feature type="domain" description="Endonuclease/exonuclease/phosphatase" evidence="10">
    <location>
        <begin position="9"/>
        <end position="230"/>
    </location>
</feature>
<comment type="similarity">
    <text evidence="2">Belongs to the DNA repair enzymes AP/ExoA family.</text>
</comment>
<dbReference type="PANTHER" id="PTHR22748">
    <property type="entry name" value="AP ENDONUCLEASE"/>
    <property type="match status" value="1"/>
</dbReference>
<dbReference type="InterPro" id="IPR004808">
    <property type="entry name" value="AP_endonuc_1"/>
</dbReference>
<evidence type="ECO:0000256" key="9">
    <source>
        <dbReference type="PIRSR" id="PIRSR604808-3"/>
    </source>
</evidence>
<comment type="catalytic activity">
    <reaction evidence="1">
        <text>Exonucleolytic cleavage in the 3'- to 5'-direction to yield nucleoside 5'-phosphates.</text>
        <dbReference type="EC" id="3.1.11.2"/>
    </reaction>
</comment>
<feature type="site" description="Important for catalytic activity" evidence="9">
    <location>
        <position position="205"/>
    </location>
</feature>
<keyword evidence="12" id="KW-1185">Reference proteome</keyword>
<dbReference type="Gene3D" id="3.60.10.10">
    <property type="entry name" value="Endonuclease/exonuclease/phosphatase"/>
    <property type="match status" value="1"/>
</dbReference>
<feature type="site" description="Transition state stabilizer" evidence="9">
    <location>
        <position position="144"/>
    </location>
</feature>
<dbReference type="GO" id="GO:0005634">
    <property type="term" value="C:nucleus"/>
    <property type="evidence" value="ECO:0007669"/>
    <property type="project" value="TreeGrafter"/>
</dbReference>
<dbReference type="InterPro" id="IPR005135">
    <property type="entry name" value="Endo/exonuclease/phosphatase"/>
</dbReference>
<dbReference type="EC" id="3.1.11.2" evidence="3"/>
<feature type="active site" description="Proton donor/acceptor" evidence="7">
    <location>
        <position position="142"/>
    </location>
</feature>
<evidence type="ECO:0000313" key="11">
    <source>
        <dbReference type="EMBL" id="KAJ8028408.1"/>
    </source>
</evidence>
<evidence type="ECO:0000256" key="5">
    <source>
        <dbReference type="ARBA" id="ARBA00022801"/>
    </source>
</evidence>
<dbReference type="GO" id="GO:0006284">
    <property type="term" value="P:base-excision repair"/>
    <property type="evidence" value="ECO:0007669"/>
    <property type="project" value="TreeGrafter"/>
</dbReference>
<dbReference type="Pfam" id="PF03372">
    <property type="entry name" value="Exo_endo_phos"/>
    <property type="match status" value="1"/>
</dbReference>